<gene>
    <name evidence="5" type="ORF">PYV00_14135</name>
</gene>
<dbReference type="SUPFAM" id="SSF53955">
    <property type="entry name" value="Lysozyme-like"/>
    <property type="match status" value="1"/>
</dbReference>
<protein>
    <submittedName>
        <fullName evidence="5">Lytic transglycosylase domain-containing protein</fullName>
    </submittedName>
</protein>
<dbReference type="Proteomes" id="UP001216253">
    <property type="component" value="Unassembled WGS sequence"/>
</dbReference>
<dbReference type="PANTHER" id="PTHR37423">
    <property type="entry name" value="SOLUBLE LYTIC MUREIN TRANSGLYCOSYLASE-RELATED"/>
    <property type="match status" value="1"/>
</dbReference>
<dbReference type="InterPro" id="IPR008258">
    <property type="entry name" value="Transglycosylase_SLT_dom_1"/>
</dbReference>
<comment type="similarity">
    <text evidence="1">Belongs to the transglycosylase Slt family.</text>
</comment>
<comment type="caution">
    <text evidence="5">The sequence shown here is derived from an EMBL/GenBank/DDBJ whole genome shotgun (WGS) entry which is preliminary data.</text>
</comment>
<feature type="compositionally biased region" description="Pro residues" evidence="3">
    <location>
        <begin position="42"/>
        <end position="53"/>
    </location>
</feature>
<evidence type="ECO:0000256" key="3">
    <source>
        <dbReference type="SAM" id="MobiDB-lite"/>
    </source>
</evidence>
<dbReference type="EMBL" id="JARESE010000047">
    <property type="protein sequence ID" value="MDE8652842.1"/>
    <property type="molecule type" value="Genomic_DNA"/>
</dbReference>
<dbReference type="RefSeq" id="WP_275228928.1">
    <property type="nucleotide sequence ID" value="NZ_JARESE010000047.1"/>
</dbReference>
<accession>A0ABT5WTA5</accession>
<organism evidence="5 6">
    <name type="scientific">Novosphingobium album</name>
    <name type="common">ex Liu et al. 2023</name>
    <dbReference type="NCBI Taxonomy" id="3031130"/>
    <lineage>
        <taxon>Bacteria</taxon>
        <taxon>Pseudomonadati</taxon>
        <taxon>Pseudomonadota</taxon>
        <taxon>Alphaproteobacteria</taxon>
        <taxon>Sphingomonadales</taxon>
        <taxon>Sphingomonadaceae</taxon>
        <taxon>Novosphingobium</taxon>
    </lineage>
</organism>
<evidence type="ECO:0000313" key="5">
    <source>
        <dbReference type="EMBL" id="MDE8652842.1"/>
    </source>
</evidence>
<evidence type="ECO:0000256" key="1">
    <source>
        <dbReference type="ARBA" id="ARBA00007734"/>
    </source>
</evidence>
<name>A0ABT5WTA5_9SPHN</name>
<proteinExistence type="inferred from homology"/>
<sequence>MIGAAAMASLWNNIGEAAAASSRSVRSAQLISMGGTAEQGPMPTPETTEPPPSQAFRVHDLSRRWVEHQMADSFNTPDGADVFDDSDPFAKVGVAQPLPAPIGVVVPPAAAITVPLWMRTGPAVGFAASRYVPQCSAIPYRPTGFLRPDAEFRRAGFYDLMSSIACEHGIPVGLFDAMIIRESRYRPNIYSAKNAYGLTQLMPGTAAELGVNRYHVEGNLRGGAKYLRRQLDRFGQYHLALAAYNAGPGRVRSGYVPQIRETRDYVDNVLFDWSRLNGYQRRAMVVPATTAYPPAPARTAGRTATISAF</sequence>
<keyword evidence="6" id="KW-1185">Reference proteome</keyword>
<dbReference type="Pfam" id="PF01464">
    <property type="entry name" value="SLT"/>
    <property type="match status" value="1"/>
</dbReference>
<feature type="domain" description="Transglycosylase SLT" evidence="4">
    <location>
        <begin position="163"/>
        <end position="253"/>
    </location>
</feature>
<dbReference type="CDD" id="cd00254">
    <property type="entry name" value="LT-like"/>
    <property type="match status" value="1"/>
</dbReference>
<dbReference type="PANTHER" id="PTHR37423:SF2">
    <property type="entry name" value="MEMBRANE-BOUND LYTIC MUREIN TRANSGLYCOSYLASE C"/>
    <property type="match status" value="1"/>
</dbReference>
<dbReference type="InterPro" id="IPR023346">
    <property type="entry name" value="Lysozyme-like_dom_sf"/>
</dbReference>
<reference evidence="5 6" key="1">
    <citation type="submission" date="2023-03" db="EMBL/GenBank/DDBJ databases">
        <title>NovoSphingobium album sp. nov. isolated from polycyclic aromatic hydrocarbons- and heavy-metal polluted soil.</title>
        <authorList>
            <person name="Liu Z."/>
            <person name="Wang K."/>
        </authorList>
    </citation>
    <scope>NUCLEOTIDE SEQUENCE [LARGE SCALE GENOMIC DNA]</scope>
    <source>
        <strain evidence="5 6">H3SJ31-1</strain>
    </source>
</reference>
<evidence type="ECO:0000313" key="6">
    <source>
        <dbReference type="Proteomes" id="UP001216253"/>
    </source>
</evidence>
<comment type="similarity">
    <text evidence="2">Belongs to the virb1 family.</text>
</comment>
<evidence type="ECO:0000256" key="2">
    <source>
        <dbReference type="ARBA" id="ARBA00009387"/>
    </source>
</evidence>
<feature type="region of interest" description="Disordered" evidence="3">
    <location>
        <begin position="35"/>
        <end position="54"/>
    </location>
</feature>
<evidence type="ECO:0000259" key="4">
    <source>
        <dbReference type="Pfam" id="PF01464"/>
    </source>
</evidence>
<dbReference type="Gene3D" id="1.10.530.10">
    <property type="match status" value="1"/>
</dbReference>